<dbReference type="EMBL" id="JAJVCN010000001">
    <property type="protein sequence ID" value="MCE7003089.1"/>
    <property type="molecule type" value="Genomic_DNA"/>
</dbReference>
<protein>
    <submittedName>
        <fullName evidence="1">Uncharacterized protein</fullName>
    </submittedName>
</protein>
<dbReference type="RefSeq" id="WP_233724650.1">
    <property type="nucleotide sequence ID" value="NZ_JAJVCN010000001.1"/>
</dbReference>
<evidence type="ECO:0000313" key="2">
    <source>
        <dbReference type="Proteomes" id="UP001521150"/>
    </source>
</evidence>
<proteinExistence type="predicted"/>
<reference evidence="1 2" key="1">
    <citation type="submission" date="2021-12" db="EMBL/GenBank/DDBJ databases">
        <title>Genome sequence of Kibdelosporangium philippinense ATCC 49844.</title>
        <authorList>
            <person name="Fedorov E.A."/>
            <person name="Omeragic M."/>
            <person name="Shalygina K.F."/>
            <person name="Maclea K.S."/>
        </authorList>
    </citation>
    <scope>NUCLEOTIDE SEQUENCE [LARGE SCALE GENOMIC DNA]</scope>
    <source>
        <strain evidence="1 2">ATCC 49844</strain>
    </source>
</reference>
<gene>
    <name evidence="1" type="ORF">LWC34_09645</name>
</gene>
<accession>A0ABS8Z5C2</accession>
<organism evidence="1 2">
    <name type="scientific">Kibdelosporangium philippinense</name>
    <dbReference type="NCBI Taxonomy" id="211113"/>
    <lineage>
        <taxon>Bacteria</taxon>
        <taxon>Bacillati</taxon>
        <taxon>Actinomycetota</taxon>
        <taxon>Actinomycetes</taxon>
        <taxon>Pseudonocardiales</taxon>
        <taxon>Pseudonocardiaceae</taxon>
        <taxon>Kibdelosporangium</taxon>
    </lineage>
</organism>
<keyword evidence="2" id="KW-1185">Reference proteome</keyword>
<evidence type="ECO:0000313" key="1">
    <source>
        <dbReference type="EMBL" id="MCE7003089.1"/>
    </source>
</evidence>
<name>A0ABS8Z5C2_9PSEU</name>
<dbReference type="Proteomes" id="UP001521150">
    <property type="component" value="Unassembled WGS sequence"/>
</dbReference>
<sequence>MDGRAASPTAVDHALVHRLERTFIVPHRDALMRMAQDCQQRAARVLKSGFGRYSAFVEFGHAGTPDRIDVYYTAEAGVLATIGPVDRIGPPLKISFGFGHAVIHSGELTEWWLLHRSGHFRVSPMEPRDMVAILSSPQTATPRIPFRRSKRFFGFTAGEALAAIGEVPLVRSLGHALSDDVPPDNEELRQIVSRHIAVLMTCAERKQREFDGTAKTMGRELPQESLQSCHLSPGYFVIAQFTRTPGKFALYYSGNDGAPAGLCQGAVEFANHQLTSWWFVTPKRRIKIV</sequence>
<comment type="caution">
    <text evidence="1">The sequence shown here is derived from an EMBL/GenBank/DDBJ whole genome shotgun (WGS) entry which is preliminary data.</text>
</comment>